<sequence>MIRIRLARRTRRAWLASHIPRRSKLLLAILGASLVVVMGGLFYLGGMVSYGLVSREREARPETETIKIFDRKGKLLYEIEYTRGLHVSDH</sequence>
<reference evidence="2 3" key="1">
    <citation type="journal article" date="2020" name="Front. Microbiol.">
        <title>Single-cell genomics of novel Actinobacteria with the Wood-Ljungdahl pathway discovered in a serpentinizing system.</title>
        <authorList>
            <person name="Merino N."/>
            <person name="Kawai M."/>
            <person name="Boyd E.S."/>
            <person name="Colman D.R."/>
            <person name="McGlynn S.E."/>
            <person name="Nealson K.H."/>
            <person name="Kurokawa K."/>
            <person name="Hongoh Y."/>
        </authorList>
    </citation>
    <scope>NUCLEOTIDE SEQUENCE [LARGE SCALE GENOMIC DNA]</scope>
    <source>
        <strain evidence="2 3">S42</strain>
    </source>
</reference>
<keyword evidence="1" id="KW-0812">Transmembrane</keyword>
<accession>A0A6V8PLL7</accession>
<organism evidence="2 3">
    <name type="scientific">Candidatus Hakubella thermalkaliphila</name>
    <dbReference type="NCBI Taxonomy" id="2754717"/>
    <lineage>
        <taxon>Bacteria</taxon>
        <taxon>Bacillati</taxon>
        <taxon>Actinomycetota</taxon>
        <taxon>Actinomycetota incertae sedis</taxon>
        <taxon>Candidatus Hakubellales</taxon>
        <taxon>Candidatus Hakubellaceae</taxon>
        <taxon>Candidatus Hakubella</taxon>
    </lineage>
</organism>
<dbReference type="Proteomes" id="UP000568877">
    <property type="component" value="Unassembled WGS sequence"/>
</dbReference>
<evidence type="ECO:0000313" key="2">
    <source>
        <dbReference type="EMBL" id="GFP31731.1"/>
    </source>
</evidence>
<name>A0A6V8PLL7_9ACTN</name>
<dbReference type="AlphaFoldDB" id="A0A6V8PLL7"/>
<keyword evidence="1" id="KW-1133">Transmembrane helix</keyword>
<protein>
    <submittedName>
        <fullName evidence="2">Uncharacterized protein</fullName>
    </submittedName>
</protein>
<evidence type="ECO:0000313" key="3">
    <source>
        <dbReference type="Proteomes" id="UP000568877"/>
    </source>
</evidence>
<proteinExistence type="predicted"/>
<evidence type="ECO:0000256" key="1">
    <source>
        <dbReference type="SAM" id="Phobius"/>
    </source>
</evidence>
<gene>
    <name evidence="2" type="ORF">HKBW3S42_00038</name>
</gene>
<dbReference type="EMBL" id="BLSA01000002">
    <property type="protein sequence ID" value="GFP31731.1"/>
    <property type="molecule type" value="Genomic_DNA"/>
</dbReference>
<keyword evidence="1" id="KW-0472">Membrane</keyword>
<comment type="caution">
    <text evidence="2">The sequence shown here is derived from an EMBL/GenBank/DDBJ whole genome shotgun (WGS) entry which is preliminary data.</text>
</comment>
<feature type="transmembrane region" description="Helical" evidence="1">
    <location>
        <begin position="25"/>
        <end position="45"/>
    </location>
</feature>